<accession>A0A8J5XVW4</accession>
<dbReference type="GO" id="GO:0015501">
    <property type="term" value="F:glutamate:sodium symporter activity"/>
    <property type="evidence" value="ECO:0007669"/>
    <property type="project" value="TreeGrafter"/>
</dbReference>
<evidence type="ECO:0000313" key="7">
    <source>
        <dbReference type="EMBL" id="KAG8469442.1"/>
    </source>
</evidence>
<dbReference type="PANTHER" id="PTHR11958">
    <property type="entry name" value="SODIUM/DICARBOXYLATE SYMPORTER-RELATED"/>
    <property type="match status" value="1"/>
</dbReference>
<dbReference type="Pfam" id="PF00375">
    <property type="entry name" value="SDF"/>
    <property type="match status" value="1"/>
</dbReference>
<dbReference type="GO" id="GO:0015175">
    <property type="term" value="F:neutral L-amino acid transmembrane transporter activity"/>
    <property type="evidence" value="ECO:0007669"/>
    <property type="project" value="TreeGrafter"/>
</dbReference>
<comment type="subcellular location">
    <subcellularLocation>
        <location evidence="1 6">Membrane</location>
        <topology evidence="1 6">Multi-pass membrane protein</topology>
    </subcellularLocation>
</comment>
<dbReference type="EMBL" id="JAGTXO010000002">
    <property type="protein sequence ID" value="KAG8469442.1"/>
    <property type="molecule type" value="Genomic_DNA"/>
</dbReference>
<gene>
    <name evidence="7" type="ORF">KFE25_005897</name>
</gene>
<evidence type="ECO:0000256" key="4">
    <source>
        <dbReference type="ARBA" id="ARBA00022989"/>
    </source>
</evidence>
<feature type="transmembrane region" description="Helical" evidence="6">
    <location>
        <begin position="267"/>
        <end position="286"/>
    </location>
</feature>
<keyword evidence="5 6" id="KW-0472">Membrane</keyword>
<reference evidence="7" key="1">
    <citation type="submission" date="2021-05" db="EMBL/GenBank/DDBJ databases">
        <title>The genome of the haptophyte Pavlova lutheri (Diacronema luteri, Pavlovales) - a model for lipid biosynthesis in eukaryotic algae.</title>
        <authorList>
            <person name="Hulatt C.J."/>
            <person name="Posewitz M.C."/>
        </authorList>
    </citation>
    <scope>NUCLEOTIDE SEQUENCE</scope>
    <source>
        <strain evidence="7">NIVA-4/92</strain>
    </source>
</reference>
<dbReference type="Proteomes" id="UP000751190">
    <property type="component" value="Unassembled WGS sequence"/>
</dbReference>
<keyword evidence="2 6" id="KW-0813">Transport</keyword>
<proteinExistence type="inferred from homology"/>
<evidence type="ECO:0000256" key="3">
    <source>
        <dbReference type="ARBA" id="ARBA00022692"/>
    </source>
</evidence>
<dbReference type="PRINTS" id="PR00173">
    <property type="entry name" value="EDTRNSPORT"/>
</dbReference>
<feature type="transmembrane region" description="Helical" evidence="6">
    <location>
        <begin position="147"/>
        <end position="165"/>
    </location>
</feature>
<comment type="similarity">
    <text evidence="6">Belongs to the dicarboxylate/amino acid:cation symporter (DAACS) (TC 2.A.23) family.</text>
</comment>
<evidence type="ECO:0000313" key="8">
    <source>
        <dbReference type="Proteomes" id="UP000751190"/>
    </source>
</evidence>
<evidence type="ECO:0000256" key="5">
    <source>
        <dbReference type="ARBA" id="ARBA00023136"/>
    </source>
</evidence>
<sequence>MGALVGLAFRRSEPSHETLGVLGYAGELFVRSLKAPLAPMIFCSMITCTNASTHASSAVATLAPRYAVALYAASTALAAAIGVLAFELLRPGSGAAPPAGALGAEADGGAPLQPSGEHEARILHSLLALGRSIVPDNLPYALCEMKLLSVITAALAVGLAIRATRAAHPDAIAPVLALSKGVFEAALALISCLVLFAPLGVCSMVAACVAATPDLAAVASGLAMFVVTTVVAMLCHVFGSLSLLALLSAPRRNPWRYVRGLARVASMAFGTASSAATLSTTLECVVAQGVRRETAAFVLPLGATINMDGGAIGLVVSVLYLANASGQLGAMNALDVANVALVSALLSVGAAPVPSAGMVTLIMAMDGTGVRITSLTASVLALDWFTERLRTVVNVLSDAIVCLSVDALAVRAQQRAARDGAATLPKRELKSAEVRRW</sequence>
<dbReference type="AlphaFoldDB" id="A0A8J5XVW4"/>
<dbReference type="InterPro" id="IPR036458">
    <property type="entry name" value="Na:dicarbo_symporter_sf"/>
</dbReference>
<name>A0A8J5XVW4_DIALT</name>
<dbReference type="OMA" id="IVGCIGQ"/>
<dbReference type="SUPFAM" id="SSF118215">
    <property type="entry name" value="Proton glutamate symport protein"/>
    <property type="match status" value="1"/>
</dbReference>
<dbReference type="Gene3D" id="1.10.3860.10">
    <property type="entry name" value="Sodium:dicarboxylate symporter"/>
    <property type="match status" value="1"/>
</dbReference>
<keyword evidence="4 6" id="KW-1133">Transmembrane helix</keyword>
<dbReference type="InterPro" id="IPR050746">
    <property type="entry name" value="DAACS"/>
</dbReference>
<dbReference type="OrthoDB" id="5877963at2759"/>
<dbReference type="PANTHER" id="PTHR11958:SF63">
    <property type="entry name" value="AMINO ACID TRANSPORTER"/>
    <property type="match status" value="1"/>
</dbReference>
<comment type="caution">
    <text evidence="7">The sequence shown here is derived from an EMBL/GenBank/DDBJ whole genome shotgun (WGS) entry which is preliminary data.</text>
</comment>
<feature type="transmembrane region" description="Helical" evidence="6">
    <location>
        <begin position="66"/>
        <end position="86"/>
    </location>
</feature>
<keyword evidence="6" id="KW-0769">Symport</keyword>
<keyword evidence="8" id="KW-1185">Reference proteome</keyword>
<feature type="transmembrane region" description="Helical" evidence="6">
    <location>
        <begin position="222"/>
        <end position="247"/>
    </location>
</feature>
<dbReference type="GO" id="GO:0005886">
    <property type="term" value="C:plasma membrane"/>
    <property type="evidence" value="ECO:0007669"/>
    <property type="project" value="TreeGrafter"/>
</dbReference>
<feature type="transmembrane region" description="Helical" evidence="6">
    <location>
        <begin position="185"/>
        <end position="210"/>
    </location>
</feature>
<feature type="transmembrane region" description="Helical" evidence="6">
    <location>
        <begin position="298"/>
        <end position="321"/>
    </location>
</feature>
<evidence type="ECO:0000256" key="1">
    <source>
        <dbReference type="ARBA" id="ARBA00004141"/>
    </source>
</evidence>
<keyword evidence="3 6" id="KW-0812">Transmembrane</keyword>
<dbReference type="GO" id="GO:0005313">
    <property type="term" value="F:L-glutamate transmembrane transporter activity"/>
    <property type="evidence" value="ECO:0007669"/>
    <property type="project" value="TreeGrafter"/>
</dbReference>
<feature type="transmembrane region" description="Helical" evidence="6">
    <location>
        <begin position="341"/>
        <end position="364"/>
    </location>
</feature>
<dbReference type="InterPro" id="IPR001991">
    <property type="entry name" value="Na-dicarboxylate_symporter"/>
</dbReference>
<protein>
    <recommendedName>
        <fullName evidence="6">Amino acid transporter</fullName>
    </recommendedName>
</protein>
<evidence type="ECO:0000256" key="2">
    <source>
        <dbReference type="ARBA" id="ARBA00022448"/>
    </source>
</evidence>
<organism evidence="7 8">
    <name type="scientific">Diacronema lutheri</name>
    <name type="common">Unicellular marine alga</name>
    <name type="synonym">Monochrysis lutheri</name>
    <dbReference type="NCBI Taxonomy" id="2081491"/>
    <lineage>
        <taxon>Eukaryota</taxon>
        <taxon>Haptista</taxon>
        <taxon>Haptophyta</taxon>
        <taxon>Pavlovophyceae</taxon>
        <taxon>Pavlovales</taxon>
        <taxon>Pavlovaceae</taxon>
        <taxon>Diacronema</taxon>
    </lineage>
</organism>
<evidence type="ECO:0000256" key="6">
    <source>
        <dbReference type="RuleBase" id="RU361216"/>
    </source>
</evidence>